<comment type="caution">
    <text evidence="1">The sequence shown here is derived from an EMBL/GenBank/DDBJ whole genome shotgun (WGS) entry which is preliminary data.</text>
</comment>
<dbReference type="AlphaFoldDB" id="A0A2A5RZU3"/>
<name>A0A2A5RZU3_9LACT</name>
<proteinExistence type="predicted"/>
<dbReference type="Pfam" id="PF06042">
    <property type="entry name" value="NTP_transf_6"/>
    <property type="match status" value="1"/>
</dbReference>
<gene>
    <name evidence="1" type="ORF">RU87_GL001588</name>
</gene>
<evidence type="ECO:0008006" key="3">
    <source>
        <dbReference type="Google" id="ProtNLM"/>
    </source>
</evidence>
<sequence>MLSDKPLFDNDTDIDVIFFDQAMSYEETQVLAEQLKRNYPNYDWELKNQAHIHLHNPNTPPYLNSSDAIARFSETCTAIGARLTDTNQLAILAPYALSDIVTFTVRPTPYFTETPDKLAIYCARLAKKNWQDKWPNLKIVYA</sequence>
<keyword evidence="2" id="KW-1185">Reference proteome</keyword>
<accession>A0A2A5RZU3</accession>
<reference evidence="1 2" key="1">
    <citation type="submission" date="2014-12" db="EMBL/GenBank/DDBJ databases">
        <title>Draft genome sequences of 10 type strains of Lactococcus.</title>
        <authorList>
            <person name="Sun Z."/>
            <person name="Zhong Z."/>
            <person name="Liu W."/>
            <person name="Zhang W."/>
            <person name="Zhang H."/>
        </authorList>
    </citation>
    <scope>NUCLEOTIDE SEQUENCE [LARGE SCALE GENOMIC DNA]</scope>
    <source>
        <strain evidence="1 2">DSM 20686</strain>
    </source>
</reference>
<evidence type="ECO:0000313" key="1">
    <source>
        <dbReference type="EMBL" id="PCS06735.1"/>
    </source>
</evidence>
<dbReference type="Proteomes" id="UP000242246">
    <property type="component" value="Unassembled WGS sequence"/>
</dbReference>
<evidence type="ECO:0000313" key="2">
    <source>
        <dbReference type="Proteomes" id="UP000242246"/>
    </source>
</evidence>
<dbReference type="EMBL" id="JXJX01000007">
    <property type="protein sequence ID" value="PCS06735.1"/>
    <property type="molecule type" value="Genomic_DNA"/>
</dbReference>
<dbReference type="STRING" id="1348632.GCA_001591745_00974"/>
<protein>
    <recommendedName>
        <fullName evidence="3">Nucleotidyltransferase</fullName>
    </recommendedName>
</protein>
<dbReference type="PANTHER" id="PTHR39166">
    <property type="entry name" value="BLL1166 PROTEIN"/>
    <property type="match status" value="1"/>
</dbReference>
<dbReference type="InterPro" id="IPR009267">
    <property type="entry name" value="NTP_transf_6"/>
</dbReference>
<dbReference type="PANTHER" id="PTHR39166:SF1">
    <property type="entry name" value="BLL1166 PROTEIN"/>
    <property type="match status" value="1"/>
</dbReference>
<organism evidence="1 2">
    <name type="scientific">Pseudolactococcus plantarum</name>
    <dbReference type="NCBI Taxonomy" id="1365"/>
    <lineage>
        <taxon>Bacteria</taxon>
        <taxon>Bacillati</taxon>
        <taxon>Bacillota</taxon>
        <taxon>Bacilli</taxon>
        <taxon>Lactobacillales</taxon>
        <taxon>Streptococcaceae</taxon>
        <taxon>Pseudolactococcus</taxon>
    </lineage>
</organism>